<dbReference type="Proteomes" id="UP000765509">
    <property type="component" value="Unassembled WGS sequence"/>
</dbReference>
<evidence type="ECO:0000256" key="1">
    <source>
        <dbReference type="SAM" id="MobiDB-lite"/>
    </source>
</evidence>
<reference evidence="2" key="1">
    <citation type="submission" date="2021-03" db="EMBL/GenBank/DDBJ databases">
        <title>Draft genome sequence of rust myrtle Austropuccinia psidii MF-1, a brazilian biotype.</title>
        <authorList>
            <person name="Quecine M.C."/>
            <person name="Pachon D.M.R."/>
            <person name="Bonatelli M.L."/>
            <person name="Correr F.H."/>
            <person name="Franceschini L.M."/>
            <person name="Leite T.F."/>
            <person name="Margarido G.R.A."/>
            <person name="Almeida C.A."/>
            <person name="Ferrarezi J.A."/>
            <person name="Labate C.A."/>
        </authorList>
    </citation>
    <scope>NUCLEOTIDE SEQUENCE</scope>
    <source>
        <strain evidence="2">MF-1</strain>
    </source>
</reference>
<organism evidence="2 3">
    <name type="scientific">Austropuccinia psidii MF-1</name>
    <dbReference type="NCBI Taxonomy" id="1389203"/>
    <lineage>
        <taxon>Eukaryota</taxon>
        <taxon>Fungi</taxon>
        <taxon>Dikarya</taxon>
        <taxon>Basidiomycota</taxon>
        <taxon>Pucciniomycotina</taxon>
        <taxon>Pucciniomycetes</taxon>
        <taxon>Pucciniales</taxon>
        <taxon>Sphaerophragmiaceae</taxon>
        <taxon>Austropuccinia</taxon>
    </lineage>
</organism>
<feature type="region of interest" description="Disordered" evidence="1">
    <location>
        <begin position="1"/>
        <end position="22"/>
    </location>
</feature>
<gene>
    <name evidence="2" type="ORF">O181_037561</name>
</gene>
<protein>
    <submittedName>
        <fullName evidence="2">Uncharacterized protein</fullName>
    </submittedName>
</protein>
<evidence type="ECO:0000313" key="3">
    <source>
        <dbReference type="Proteomes" id="UP000765509"/>
    </source>
</evidence>
<feature type="compositionally biased region" description="Basic and acidic residues" evidence="1">
    <location>
        <begin position="1"/>
        <end position="13"/>
    </location>
</feature>
<proteinExistence type="predicted"/>
<feature type="non-terminal residue" evidence="2">
    <location>
        <position position="1"/>
    </location>
</feature>
<comment type="caution">
    <text evidence="2">The sequence shown here is derived from an EMBL/GenBank/DDBJ whole genome shotgun (WGS) entry which is preliminary data.</text>
</comment>
<evidence type="ECO:0000313" key="2">
    <source>
        <dbReference type="EMBL" id="MBW0497846.1"/>
    </source>
</evidence>
<sequence>SNQMDLDKEEARPNSEMPNIPQERHIWRMPELPPFPKVSTYRFRHELQA</sequence>
<dbReference type="AlphaFoldDB" id="A0A9Q3HAW4"/>
<accession>A0A9Q3HAW4</accession>
<dbReference type="EMBL" id="AVOT02014414">
    <property type="protein sequence ID" value="MBW0497846.1"/>
    <property type="molecule type" value="Genomic_DNA"/>
</dbReference>
<name>A0A9Q3HAW4_9BASI</name>
<keyword evidence="3" id="KW-1185">Reference proteome</keyword>